<dbReference type="SUPFAM" id="SSF56349">
    <property type="entry name" value="DNA breaking-rejoining enzymes"/>
    <property type="match status" value="1"/>
</dbReference>
<dbReference type="InterPro" id="IPR013762">
    <property type="entry name" value="Integrase-like_cat_sf"/>
</dbReference>
<dbReference type="Proteomes" id="UP000282674">
    <property type="component" value="Unassembled WGS sequence"/>
</dbReference>
<dbReference type="InterPro" id="IPR011010">
    <property type="entry name" value="DNA_brk_join_enz"/>
</dbReference>
<protein>
    <submittedName>
        <fullName evidence="4">Site-specific integrase</fullName>
    </submittedName>
</protein>
<evidence type="ECO:0000313" key="4">
    <source>
        <dbReference type="EMBL" id="RMI44681.1"/>
    </source>
</evidence>
<feature type="domain" description="Tyr recombinase" evidence="3">
    <location>
        <begin position="43"/>
        <end position="84"/>
    </location>
</feature>
<dbReference type="GO" id="GO:0003677">
    <property type="term" value="F:DNA binding"/>
    <property type="evidence" value="ECO:0007669"/>
    <property type="project" value="InterPro"/>
</dbReference>
<accession>A0A3M2M548</accession>
<evidence type="ECO:0000259" key="3">
    <source>
        <dbReference type="Pfam" id="PF00589"/>
    </source>
</evidence>
<dbReference type="EMBL" id="RFFG01000017">
    <property type="protein sequence ID" value="RMI44681.1"/>
    <property type="molecule type" value="Genomic_DNA"/>
</dbReference>
<keyword evidence="1" id="KW-0233">DNA recombination</keyword>
<dbReference type="Gene3D" id="1.10.443.10">
    <property type="entry name" value="Intergrase catalytic core"/>
    <property type="match status" value="1"/>
</dbReference>
<comment type="caution">
    <text evidence="4">The sequence shown here is derived from an EMBL/GenBank/DDBJ whole genome shotgun (WGS) entry which is preliminary data.</text>
</comment>
<name>A0A3M2M548_9ACTN</name>
<dbReference type="InterPro" id="IPR002104">
    <property type="entry name" value="Integrase_catalytic"/>
</dbReference>
<dbReference type="GO" id="GO:0006310">
    <property type="term" value="P:DNA recombination"/>
    <property type="evidence" value="ECO:0007669"/>
    <property type="project" value="UniProtKB-KW"/>
</dbReference>
<dbReference type="OrthoDB" id="3345368at2"/>
<dbReference type="GO" id="GO:0015074">
    <property type="term" value="P:DNA integration"/>
    <property type="evidence" value="ECO:0007669"/>
    <property type="project" value="InterPro"/>
</dbReference>
<organism evidence="4 5">
    <name type="scientific">Actinomadura harenae</name>
    <dbReference type="NCBI Taxonomy" id="2483351"/>
    <lineage>
        <taxon>Bacteria</taxon>
        <taxon>Bacillati</taxon>
        <taxon>Actinomycetota</taxon>
        <taxon>Actinomycetes</taxon>
        <taxon>Streptosporangiales</taxon>
        <taxon>Thermomonosporaceae</taxon>
        <taxon>Actinomadura</taxon>
    </lineage>
</organism>
<dbReference type="AlphaFoldDB" id="A0A3M2M548"/>
<proteinExistence type="predicted"/>
<evidence type="ECO:0000313" key="5">
    <source>
        <dbReference type="Proteomes" id="UP000282674"/>
    </source>
</evidence>
<feature type="region of interest" description="Disordered" evidence="2">
    <location>
        <begin position="1"/>
        <end position="23"/>
    </location>
</feature>
<evidence type="ECO:0000256" key="1">
    <source>
        <dbReference type="ARBA" id="ARBA00023172"/>
    </source>
</evidence>
<gene>
    <name evidence="4" type="ORF">EBO15_12050</name>
</gene>
<evidence type="ECO:0000256" key="2">
    <source>
        <dbReference type="SAM" id="MobiDB-lite"/>
    </source>
</evidence>
<keyword evidence="5" id="KW-1185">Reference proteome</keyword>
<dbReference type="Pfam" id="PF00589">
    <property type="entry name" value="Phage_integrase"/>
    <property type="match status" value="1"/>
</dbReference>
<sequence>MWAGGRATPQSAPADARPPLPGQHVAHDVAVGQLVGVGADRLARGDQLRHSRLTHLAEDGWPAPMLMALSGHQNIRSLAINTNATAEAVGAALAKQGPSRHHHDR</sequence>
<reference evidence="4 5" key="1">
    <citation type="submission" date="2018-10" db="EMBL/GenBank/DDBJ databases">
        <title>Isolation from soil.</title>
        <authorList>
            <person name="Hu J."/>
        </authorList>
    </citation>
    <scope>NUCLEOTIDE SEQUENCE [LARGE SCALE GENOMIC DNA]</scope>
    <source>
        <strain evidence="4 5">NEAU-Ht49</strain>
    </source>
</reference>